<dbReference type="Proteomes" id="UP000264960">
    <property type="component" value="Chromosome"/>
</dbReference>
<dbReference type="RefSeq" id="WP_117731247.1">
    <property type="nucleotide sequence ID" value="NZ_CP027116.1"/>
</dbReference>
<dbReference type="AlphaFoldDB" id="A0AAD0HPF6"/>
<dbReference type="EMBL" id="CP027116">
    <property type="protein sequence ID" value="AVM24908.1"/>
    <property type="molecule type" value="Genomic_DNA"/>
</dbReference>
<reference evidence="1 2" key="1">
    <citation type="submission" date="2018-02" db="EMBL/GenBank/DDBJ databases">
        <title>The complete genome of two Bacillus pumilus strains from Cuatro Cienegas, Coahuila, Mexico.</title>
        <authorList>
            <person name="Zarza E."/>
            <person name="Alcaraz L.D."/>
            <person name="Aguilar-Salinas B."/>
            <person name="Islas A."/>
            <person name="Olmedo-Alvarez G."/>
        </authorList>
    </citation>
    <scope>NUCLEOTIDE SEQUENCE [LARGE SCALE GENOMIC DNA]</scope>
    <source>
        <strain evidence="1 2">145</strain>
    </source>
</reference>
<name>A0AAD0HPF6_BACPU</name>
<organism evidence="1 2">
    <name type="scientific">Bacillus pumilus</name>
    <name type="common">Bacillus mesentericus</name>
    <dbReference type="NCBI Taxonomy" id="1408"/>
    <lineage>
        <taxon>Bacteria</taxon>
        <taxon>Bacillati</taxon>
        <taxon>Bacillota</taxon>
        <taxon>Bacilli</taxon>
        <taxon>Bacillales</taxon>
        <taxon>Bacillaceae</taxon>
        <taxon>Bacillus</taxon>
    </lineage>
</organism>
<evidence type="ECO:0000313" key="2">
    <source>
        <dbReference type="Proteomes" id="UP000264960"/>
    </source>
</evidence>
<proteinExistence type="predicted"/>
<sequence>MNESNERKVAYHVKVKGMDSFVFGVRYDVNRTDTPDAVLQDYIHENYGNREYEYQEIENYFN</sequence>
<gene>
    <name evidence="1" type="ORF">C5695_14045</name>
</gene>
<accession>A0AAD0HPF6</accession>
<evidence type="ECO:0000313" key="1">
    <source>
        <dbReference type="EMBL" id="AVM24908.1"/>
    </source>
</evidence>
<protein>
    <submittedName>
        <fullName evidence="1">Uncharacterized protein</fullName>
    </submittedName>
</protein>